<dbReference type="eggNOG" id="COG0840">
    <property type="taxonomic scope" value="Bacteria"/>
</dbReference>
<keyword evidence="4 9" id="KW-1133">Transmembrane helix</keyword>
<dbReference type="KEGG" id="rpm:RSPPHO_00533"/>
<feature type="transmembrane region" description="Helical" evidence="9">
    <location>
        <begin position="39"/>
        <end position="59"/>
    </location>
</feature>
<dbReference type="PANTHER" id="PTHR32089">
    <property type="entry name" value="METHYL-ACCEPTING CHEMOTAXIS PROTEIN MCPB"/>
    <property type="match status" value="1"/>
</dbReference>
<dbReference type="STRING" id="1150469.RSPPHO_00533"/>
<reference evidence="12 13" key="1">
    <citation type="submission" date="2012-02" db="EMBL/GenBank/DDBJ databases">
        <title>Shotgun genome sequence of Phaeospirillum photometricum DSM 122.</title>
        <authorList>
            <person name="Duquesne K."/>
            <person name="Sturgis J."/>
        </authorList>
    </citation>
    <scope>NUCLEOTIDE SEQUENCE [LARGE SCALE GENOMIC DNA]</scope>
    <source>
        <strain evidence="13">DSM122</strain>
    </source>
</reference>
<dbReference type="InterPro" id="IPR004089">
    <property type="entry name" value="MCPsignal_dom"/>
</dbReference>
<dbReference type="GO" id="GO:0006935">
    <property type="term" value="P:chemotaxis"/>
    <property type="evidence" value="ECO:0007669"/>
    <property type="project" value="InterPro"/>
</dbReference>
<dbReference type="InterPro" id="IPR004090">
    <property type="entry name" value="Chemotax_Me-accpt_rcpt"/>
</dbReference>
<dbReference type="PANTHER" id="PTHR32089:SF112">
    <property type="entry name" value="LYSOZYME-LIKE PROTEIN-RELATED"/>
    <property type="match status" value="1"/>
</dbReference>
<feature type="domain" description="Methyl-accepting transducer" evidence="10">
    <location>
        <begin position="332"/>
        <end position="558"/>
    </location>
</feature>
<dbReference type="InterPro" id="IPR003660">
    <property type="entry name" value="HAMP_dom"/>
</dbReference>
<comment type="similarity">
    <text evidence="7">Belongs to the methyl-accepting chemotaxis (MCP) protein family.</text>
</comment>
<dbReference type="Pfam" id="PF00672">
    <property type="entry name" value="HAMP"/>
    <property type="match status" value="1"/>
</dbReference>
<dbReference type="HOGENOM" id="CLU_000445_107_27_5"/>
<keyword evidence="6 8" id="KW-0807">Transducer</keyword>
<dbReference type="SUPFAM" id="SSF58104">
    <property type="entry name" value="Methyl-accepting chemotaxis protein (MCP) signaling domain"/>
    <property type="match status" value="1"/>
</dbReference>
<evidence type="ECO:0000313" key="12">
    <source>
        <dbReference type="EMBL" id="CCG07159.1"/>
    </source>
</evidence>
<name>H6SPN9_PARPM</name>
<comment type="subcellular location">
    <subcellularLocation>
        <location evidence="1">Cell membrane</location>
        <topology evidence="1">Multi-pass membrane protein</topology>
    </subcellularLocation>
</comment>
<evidence type="ECO:0000256" key="7">
    <source>
        <dbReference type="ARBA" id="ARBA00029447"/>
    </source>
</evidence>
<dbReference type="Pfam" id="PF17200">
    <property type="entry name" value="sCache_2"/>
    <property type="match status" value="1"/>
</dbReference>
<evidence type="ECO:0000256" key="6">
    <source>
        <dbReference type="ARBA" id="ARBA00023224"/>
    </source>
</evidence>
<sequence length="587" mass="61775">MVTVLSFTFYAGKEINFMISFHNEPARATKVGMKISLRLLLIVMAALLGMTVSGLLSLYDARDGLLEERKIKTREFVELAVSLVQAAHERVRAGVPEATAKADALARLQELRYDKTNYFWINDLDGILLMHPHRANAVGTSVLGLKDAAGDFMYRKFVAVARAQGQGFVGYMGRRPGTEINAPKISYLQVFAPWGWVIGTGIYIDDVDAAFTRRGLVLLAGVGALSLVIVGIALVISRSIVRPLGQMITVMPRLAEGDQSCLLPCGHQRSEIGALSRALAGFRDAAHAHAQLRAQAAQADQEAHDKQRAAVLAVAAAFEETATPLIASLARHSGEVETGTAGVARTALAETRRATTAAQASAETAQAVQRGAEATRALAASIGDIHDQVHRSTQIAAQAVDQAAAGEHQIASLTTATERIGQIMDLIATIAAQTNLLALNATIEAARAGEAGKGFSVVAGEVKVLASQTARATDEIAQQIAGIRGEAQGVATAMGTIRATIGALHETDEAIARAIDTQNTAAADLARSLQVAAQGTTVVRDALATLSENIAASGAAAHSLQDSALQAVRETETLREAVEALVTRVRG</sequence>
<evidence type="ECO:0000313" key="13">
    <source>
        <dbReference type="Proteomes" id="UP000033220"/>
    </source>
</evidence>
<evidence type="ECO:0000256" key="2">
    <source>
        <dbReference type="ARBA" id="ARBA00022475"/>
    </source>
</evidence>
<dbReference type="AlphaFoldDB" id="H6SPN9"/>
<keyword evidence="3 9" id="KW-0812">Transmembrane</keyword>
<accession>H6SPN9</accession>
<dbReference type="SUPFAM" id="SSF158472">
    <property type="entry name" value="HAMP domain-like"/>
    <property type="match status" value="1"/>
</dbReference>
<feature type="transmembrane region" description="Helical" evidence="9">
    <location>
        <begin position="216"/>
        <end position="237"/>
    </location>
</feature>
<evidence type="ECO:0000259" key="11">
    <source>
        <dbReference type="PROSITE" id="PS50885"/>
    </source>
</evidence>
<keyword evidence="13" id="KW-1185">Reference proteome</keyword>
<proteinExistence type="inferred from homology"/>
<dbReference type="Gene3D" id="1.10.8.500">
    <property type="entry name" value="HAMP domain in histidine kinase"/>
    <property type="match status" value="1"/>
</dbReference>
<evidence type="ECO:0000256" key="3">
    <source>
        <dbReference type="ARBA" id="ARBA00022692"/>
    </source>
</evidence>
<gene>
    <name evidence="12" type="ORF">RSPPHO_00533</name>
</gene>
<dbReference type="PROSITE" id="PS50885">
    <property type="entry name" value="HAMP"/>
    <property type="match status" value="1"/>
</dbReference>
<evidence type="ECO:0000256" key="5">
    <source>
        <dbReference type="ARBA" id="ARBA00023136"/>
    </source>
</evidence>
<dbReference type="SMART" id="SM00304">
    <property type="entry name" value="HAMP"/>
    <property type="match status" value="1"/>
</dbReference>
<dbReference type="SMART" id="SM01049">
    <property type="entry name" value="Cache_2"/>
    <property type="match status" value="1"/>
</dbReference>
<dbReference type="PROSITE" id="PS50111">
    <property type="entry name" value="CHEMOTAXIS_TRANSDUC_2"/>
    <property type="match status" value="1"/>
</dbReference>
<evidence type="ECO:0000256" key="1">
    <source>
        <dbReference type="ARBA" id="ARBA00004651"/>
    </source>
</evidence>
<feature type="domain" description="HAMP" evidence="11">
    <location>
        <begin position="238"/>
        <end position="291"/>
    </location>
</feature>
<dbReference type="GO" id="GO:0005886">
    <property type="term" value="C:plasma membrane"/>
    <property type="evidence" value="ECO:0007669"/>
    <property type="project" value="UniProtKB-SubCell"/>
</dbReference>
<evidence type="ECO:0000256" key="4">
    <source>
        <dbReference type="ARBA" id="ARBA00022989"/>
    </source>
</evidence>
<organism evidence="12 13">
    <name type="scientific">Pararhodospirillum photometricum DSM 122</name>
    <dbReference type="NCBI Taxonomy" id="1150469"/>
    <lineage>
        <taxon>Bacteria</taxon>
        <taxon>Pseudomonadati</taxon>
        <taxon>Pseudomonadota</taxon>
        <taxon>Alphaproteobacteria</taxon>
        <taxon>Rhodospirillales</taxon>
        <taxon>Rhodospirillaceae</taxon>
        <taxon>Pararhodospirillum</taxon>
    </lineage>
</organism>
<evidence type="ECO:0000256" key="8">
    <source>
        <dbReference type="PROSITE-ProRule" id="PRU00284"/>
    </source>
</evidence>
<dbReference type="Gene3D" id="1.10.287.950">
    <property type="entry name" value="Methyl-accepting chemotaxis protein"/>
    <property type="match status" value="1"/>
</dbReference>
<dbReference type="Proteomes" id="UP000033220">
    <property type="component" value="Chromosome DSM 122"/>
</dbReference>
<dbReference type="Gene3D" id="3.30.450.20">
    <property type="entry name" value="PAS domain"/>
    <property type="match status" value="1"/>
</dbReference>
<dbReference type="PRINTS" id="PR00260">
    <property type="entry name" value="CHEMTRNSDUCR"/>
</dbReference>
<evidence type="ECO:0000259" key="10">
    <source>
        <dbReference type="PROSITE" id="PS50111"/>
    </source>
</evidence>
<dbReference type="GO" id="GO:0007165">
    <property type="term" value="P:signal transduction"/>
    <property type="evidence" value="ECO:0007669"/>
    <property type="project" value="UniProtKB-KW"/>
</dbReference>
<dbReference type="SMART" id="SM00283">
    <property type="entry name" value="MA"/>
    <property type="match status" value="1"/>
</dbReference>
<dbReference type="InterPro" id="IPR033480">
    <property type="entry name" value="sCache_2"/>
</dbReference>
<dbReference type="GO" id="GO:0004888">
    <property type="term" value="F:transmembrane signaling receptor activity"/>
    <property type="evidence" value="ECO:0007669"/>
    <property type="project" value="InterPro"/>
</dbReference>
<keyword evidence="2" id="KW-1003">Cell membrane</keyword>
<protein>
    <submittedName>
        <fullName evidence="12">Methyl-accepting chemotaxis sensory transducer</fullName>
    </submittedName>
</protein>
<dbReference type="EMBL" id="HE663493">
    <property type="protein sequence ID" value="CCG07159.1"/>
    <property type="molecule type" value="Genomic_DNA"/>
</dbReference>
<dbReference type="Pfam" id="PF00015">
    <property type="entry name" value="MCPsignal"/>
    <property type="match status" value="1"/>
</dbReference>
<evidence type="ECO:0000256" key="9">
    <source>
        <dbReference type="SAM" id="Phobius"/>
    </source>
</evidence>
<keyword evidence="5 9" id="KW-0472">Membrane</keyword>